<dbReference type="Gene3D" id="1.25.10.10">
    <property type="entry name" value="Leucine-rich Repeat Variant"/>
    <property type="match status" value="1"/>
</dbReference>
<proteinExistence type="predicted"/>
<sequence length="260" mass="28147">MSTERVPATYLLGGVEHRLRLVEDGEVEPEVATEDASPAVRAAAQLRAAMLSAEWPHGTPREVLLHAQHNGNPEVLRDAFDELMRRGDELAAARMLTEDAPVDVLQRASVSGLSGVSAGARIQLWERGHLTGEELMTKGTVNERVATVRRIQKAAPELLTIAAQDPSPRVRRIAASAPQLPASAALVLARDADREVRLRLVQRPQSATREVIETVAGQASIERDAEMLWACRVCDPSLFEGLFGSLFDDLLDSLLGDGAA</sequence>
<evidence type="ECO:0000313" key="2">
    <source>
        <dbReference type="Proteomes" id="UP000275749"/>
    </source>
</evidence>
<dbReference type="InterPro" id="IPR011989">
    <property type="entry name" value="ARM-like"/>
</dbReference>
<protein>
    <recommendedName>
        <fullName evidence="3">Leucine rich repeat (LRR) protein</fullName>
    </recommendedName>
</protein>
<dbReference type="AlphaFoldDB" id="A0A3N1ZX78"/>
<dbReference type="Proteomes" id="UP000275749">
    <property type="component" value="Unassembled WGS sequence"/>
</dbReference>
<evidence type="ECO:0000313" key="1">
    <source>
        <dbReference type="EMBL" id="ROR55451.1"/>
    </source>
</evidence>
<dbReference type="EMBL" id="RKHG01000001">
    <property type="protein sequence ID" value="ROR55451.1"/>
    <property type="molecule type" value="Genomic_DNA"/>
</dbReference>
<name>A0A3N1ZX78_9ACTN</name>
<evidence type="ECO:0008006" key="3">
    <source>
        <dbReference type="Google" id="ProtNLM"/>
    </source>
</evidence>
<dbReference type="RefSeq" id="WP_123576252.1">
    <property type="nucleotide sequence ID" value="NZ_RKHG01000001.1"/>
</dbReference>
<gene>
    <name evidence="1" type="ORF">EDD41_2725</name>
</gene>
<comment type="caution">
    <text evidence="1">The sequence shown here is derived from an EMBL/GenBank/DDBJ whole genome shotgun (WGS) entry which is preliminary data.</text>
</comment>
<accession>A0A3N1ZX78</accession>
<reference evidence="1 2" key="1">
    <citation type="submission" date="2018-11" db="EMBL/GenBank/DDBJ databases">
        <title>Sequencing the genomes of 1000 actinobacteria strains.</title>
        <authorList>
            <person name="Klenk H.-P."/>
        </authorList>
    </citation>
    <scope>NUCLEOTIDE SEQUENCE [LARGE SCALE GENOMIC DNA]</scope>
    <source>
        <strain evidence="1 2">DSM 10546</strain>
    </source>
</reference>
<organism evidence="1 2">
    <name type="scientific">Luteococcus japonicus</name>
    <dbReference type="NCBI Taxonomy" id="33984"/>
    <lineage>
        <taxon>Bacteria</taxon>
        <taxon>Bacillati</taxon>
        <taxon>Actinomycetota</taxon>
        <taxon>Actinomycetes</taxon>
        <taxon>Propionibacteriales</taxon>
        <taxon>Propionibacteriaceae</taxon>
        <taxon>Luteococcus</taxon>
    </lineage>
</organism>